<dbReference type="SUPFAM" id="SSF52540">
    <property type="entry name" value="P-loop containing nucleoside triphosphate hydrolases"/>
    <property type="match status" value="1"/>
</dbReference>
<accession>A0A017SWN3</accession>
<dbReference type="PROSITE" id="PS50045">
    <property type="entry name" value="SIGMA54_INTERACT_4"/>
    <property type="match status" value="1"/>
</dbReference>
<reference evidence="8 9" key="1">
    <citation type="submission" date="2013-05" db="EMBL/GenBank/DDBJ databases">
        <title>Genome assembly of Chondromyces apiculatus DSM 436.</title>
        <authorList>
            <person name="Sharma G."/>
            <person name="Khatri I."/>
            <person name="Kaur C."/>
            <person name="Mayilraj S."/>
            <person name="Subramanian S."/>
        </authorList>
    </citation>
    <scope>NUCLEOTIDE SEQUENCE [LARGE SCALE GENOMIC DNA]</scope>
    <source>
        <strain evidence="8 9">DSM 436</strain>
    </source>
</reference>
<evidence type="ECO:0000256" key="6">
    <source>
        <dbReference type="SAM" id="MobiDB-lite"/>
    </source>
</evidence>
<dbReference type="eggNOG" id="COG3829">
    <property type="taxonomic scope" value="Bacteria"/>
</dbReference>
<dbReference type="Gene3D" id="1.10.10.60">
    <property type="entry name" value="Homeodomain-like"/>
    <property type="match status" value="1"/>
</dbReference>
<evidence type="ECO:0000313" key="8">
    <source>
        <dbReference type="EMBL" id="EYF01383.1"/>
    </source>
</evidence>
<keyword evidence="2" id="KW-0067">ATP-binding</keyword>
<dbReference type="FunFam" id="3.40.50.300:FF:000006">
    <property type="entry name" value="DNA-binding transcriptional regulator NtrC"/>
    <property type="match status" value="1"/>
</dbReference>
<dbReference type="Pfam" id="PF00158">
    <property type="entry name" value="Sigma54_activat"/>
    <property type="match status" value="1"/>
</dbReference>
<dbReference type="InterPro" id="IPR002078">
    <property type="entry name" value="Sigma_54_int"/>
</dbReference>
<dbReference type="CDD" id="cd00009">
    <property type="entry name" value="AAA"/>
    <property type="match status" value="1"/>
</dbReference>
<dbReference type="PRINTS" id="PR01590">
    <property type="entry name" value="HTHFIS"/>
</dbReference>
<dbReference type="CDD" id="cd00060">
    <property type="entry name" value="FHA"/>
    <property type="match status" value="1"/>
</dbReference>
<dbReference type="GO" id="GO:0043565">
    <property type="term" value="F:sequence-specific DNA binding"/>
    <property type="evidence" value="ECO:0007669"/>
    <property type="project" value="InterPro"/>
</dbReference>
<dbReference type="InterPro" id="IPR000253">
    <property type="entry name" value="FHA_dom"/>
</dbReference>
<dbReference type="STRING" id="1192034.CAP_8314"/>
<evidence type="ECO:0000256" key="3">
    <source>
        <dbReference type="ARBA" id="ARBA00023015"/>
    </source>
</evidence>
<keyword evidence="1" id="KW-0547">Nucleotide-binding</keyword>
<dbReference type="Gene3D" id="3.40.50.300">
    <property type="entry name" value="P-loop containing nucleotide triphosphate hydrolases"/>
    <property type="match status" value="1"/>
</dbReference>
<dbReference type="SUPFAM" id="SSF49879">
    <property type="entry name" value="SMAD/FHA domain"/>
    <property type="match status" value="1"/>
</dbReference>
<dbReference type="PANTHER" id="PTHR32071">
    <property type="entry name" value="TRANSCRIPTIONAL REGULATORY PROTEIN"/>
    <property type="match status" value="1"/>
</dbReference>
<evidence type="ECO:0000256" key="4">
    <source>
        <dbReference type="ARBA" id="ARBA00023125"/>
    </source>
</evidence>
<gene>
    <name evidence="8" type="ORF">CAP_8314</name>
</gene>
<name>A0A017SWN3_9BACT</name>
<dbReference type="Proteomes" id="UP000019678">
    <property type="component" value="Unassembled WGS sequence"/>
</dbReference>
<dbReference type="InterPro" id="IPR025943">
    <property type="entry name" value="Sigma_54_int_dom_ATP-bd_2"/>
</dbReference>
<dbReference type="PROSITE" id="PS00675">
    <property type="entry name" value="SIGMA54_INTERACT_1"/>
    <property type="match status" value="1"/>
</dbReference>
<dbReference type="InterPro" id="IPR025944">
    <property type="entry name" value="Sigma_54_int_dom_CS"/>
</dbReference>
<dbReference type="PROSITE" id="PS00676">
    <property type="entry name" value="SIGMA54_INTERACT_2"/>
    <property type="match status" value="1"/>
</dbReference>
<keyword evidence="4" id="KW-0238">DNA-binding</keyword>
<feature type="region of interest" description="Disordered" evidence="6">
    <location>
        <begin position="388"/>
        <end position="407"/>
    </location>
</feature>
<dbReference type="InterPro" id="IPR003593">
    <property type="entry name" value="AAA+_ATPase"/>
</dbReference>
<evidence type="ECO:0000256" key="2">
    <source>
        <dbReference type="ARBA" id="ARBA00022840"/>
    </source>
</evidence>
<dbReference type="InterPro" id="IPR002197">
    <property type="entry name" value="HTH_Fis"/>
</dbReference>
<dbReference type="PROSITE" id="PS00688">
    <property type="entry name" value="SIGMA54_INTERACT_3"/>
    <property type="match status" value="1"/>
</dbReference>
<sequence>MDSLRRAWMAPLSLEVHAVASGTAAAAAAGALARHPLPASGQVSIGRDEGNDIRLGDPGVSGRHVILHLGPTLKAEDLGSRGGTRVLRRYEEAGMEEGPEILLRNEQREELYPGDAIRVGDTLLVLKTRAQEVPPPSGRKVRGAMPLVVVAPSMRKLYERVARVARGEICVLILGETGVGKEVMASAVHTQSPRVGKPFVSINCAELAASLLESELFGHEAGAFTGALRAKPGLIEMADGGTVFLDEVGELHPSLQVKLLRVLEERKVRRVGGVRTRDVDVRFVSATNRDLRGEVTRGAFRQDLFFRLEGVSLRIPPLRERTEEIASLARAFAHRCAEQLGLAAAPELSEEAIAALERHAWPGNIRELRNVVERAIMLSTGTTVQPEHLEIGDQGAPPASAGSRPEGLQLRLDDREADRARILEALIACAFNQTRTAGRLGMSRRTLINRIEEYRITRPKKH</sequence>
<keyword evidence="3" id="KW-0805">Transcription regulation</keyword>
<keyword evidence="5" id="KW-0804">Transcription</keyword>
<dbReference type="InterPro" id="IPR008984">
    <property type="entry name" value="SMAD_FHA_dom_sf"/>
</dbReference>
<dbReference type="Gene3D" id="2.60.200.20">
    <property type="match status" value="1"/>
</dbReference>
<dbReference type="SMART" id="SM00382">
    <property type="entry name" value="AAA"/>
    <property type="match status" value="1"/>
</dbReference>
<proteinExistence type="predicted"/>
<dbReference type="Pfam" id="PF02954">
    <property type="entry name" value="HTH_8"/>
    <property type="match status" value="1"/>
</dbReference>
<dbReference type="GO" id="GO:0006355">
    <property type="term" value="P:regulation of DNA-templated transcription"/>
    <property type="evidence" value="ECO:0007669"/>
    <property type="project" value="InterPro"/>
</dbReference>
<dbReference type="GO" id="GO:0005524">
    <property type="term" value="F:ATP binding"/>
    <property type="evidence" value="ECO:0007669"/>
    <property type="project" value="UniProtKB-KW"/>
</dbReference>
<dbReference type="Pfam" id="PF25601">
    <property type="entry name" value="AAA_lid_14"/>
    <property type="match status" value="1"/>
</dbReference>
<evidence type="ECO:0000256" key="5">
    <source>
        <dbReference type="ARBA" id="ARBA00023163"/>
    </source>
</evidence>
<keyword evidence="8" id="KW-0371">Homeobox</keyword>
<dbReference type="EMBL" id="ASRX01000082">
    <property type="protein sequence ID" value="EYF01383.1"/>
    <property type="molecule type" value="Genomic_DNA"/>
</dbReference>
<organism evidence="8 9">
    <name type="scientific">Chondromyces apiculatus DSM 436</name>
    <dbReference type="NCBI Taxonomy" id="1192034"/>
    <lineage>
        <taxon>Bacteria</taxon>
        <taxon>Pseudomonadati</taxon>
        <taxon>Myxococcota</taxon>
        <taxon>Polyangia</taxon>
        <taxon>Polyangiales</taxon>
        <taxon>Polyangiaceae</taxon>
        <taxon>Chondromyces</taxon>
    </lineage>
</organism>
<dbReference type="InterPro" id="IPR027417">
    <property type="entry name" value="P-loop_NTPase"/>
</dbReference>
<dbReference type="Pfam" id="PF00498">
    <property type="entry name" value="FHA"/>
    <property type="match status" value="1"/>
</dbReference>
<dbReference type="InterPro" id="IPR009057">
    <property type="entry name" value="Homeodomain-like_sf"/>
</dbReference>
<dbReference type="SMART" id="SM00240">
    <property type="entry name" value="FHA"/>
    <property type="match status" value="1"/>
</dbReference>
<protein>
    <submittedName>
        <fullName evidence="8">Two component sigma-54-dependent hydrogenase transcriptional regulator HoxA, Fis family</fullName>
    </submittedName>
</protein>
<dbReference type="Gene3D" id="1.10.8.60">
    <property type="match status" value="1"/>
</dbReference>
<dbReference type="InterPro" id="IPR025662">
    <property type="entry name" value="Sigma_54_int_dom_ATP-bd_1"/>
</dbReference>
<dbReference type="AlphaFoldDB" id="A0A017SWN3"/>
<dbReference type="SUPFAM" id="SSF46689">
    <property type="entry name" value="Homeodomain-like"/>
    <property type="match status" value="1"/>
</dbReference>
<keyword evidence="9" id="KW-1185">Reference proteome</keyword>
<comment type="caution">
    <text evidence="8">The sequence shown here is derived from an EMBL/GenBank/DDBJ whole genome shotgun (WGS) entry which is preliminary data.</text>
</comment>
<feature type="domain" description="Sigma-54 factor interaction" evidence="7">
    <location>
        <begin position="147"/>
        <end position="377"/>
    </location>
</feature>
<evidence type="ECO:0000259" key="7">
    <source>
        <dbReference type="PROSITE" id="PS50045"/>
    </source>
</evidence>
<evidence type="ECO:0000256" key="1">
    <source>
        <dbReference type="ARBA" id="ARBA00022741"/>
    </source>
</evidence>
<dbReference type="InterPro" id="IPR058031">
    <property type="entry name" value="AAA_lid_NorR"/>
</dbReference>
<evidence type="ECO:0000313" key="9">
    <source>
        <dbReference type="Proteomes" id="UP000019678"/>
    </source>
</evidence>